<sequence length="57" mass="6480">MLLPRNESNTQHSYPQNLTFPLGLLNPTIQKPCDLKSSRRNPGKGTYLWTRAIRKAG</sequence>
<dbReference type="Proteomes" id="UP001488838">
    <property type="component" value="Unassembled WGS sequence"/>
</dbReference>
<name>A0AAW0JZU9_MYOGA</name>
<protein>
    <submittedName>
        <fullName evidence="2">Uncharacterized protein</fullName>
    </submittedName>
</protein>
<comment type="caution">
    <text evidence="2">The sequence shown here is derived from an EMBL/GenBank/DDBJ whole genome shotgun (WGS) entry which is preliminary data.</text>
</comment>
<feature type="compositionally biased region" description="Polar residues" evidence="1">
    <location>
        <begin position="1"/>
        <end position="19"/>
    </location>
</feature>
<dbReference type="AlphaFoldDB" id="A0AAW0JZU9"/>
<organism evidence="2 3">
    <name type="scientific">Myodes glareolus</name>
    <name type="common">Bank vole</name>
    <name type="synonym">Clethrionomys glareolus</name>
    <dbReference type="NCBI Taxonomy" id="447135"/>
    <lineage>
        <taxon>Eukaryota</taxon>
        <taxon>Metazoa</taxon>
        <taxon>Chordata</taxon>
        <taxon>Craniata</taxon>
        <taxon>Vertebrata</taxon>
        <taxon>Euteleostomi</taxon>
        <taxon>Mammalia</taxon>
        <taxon>Eutheria</taxon>
        <taxon>Euarchontoglires</taxon>
        <taxon>Glires</taxon>
        <taxon>Rodentia</taxon>
        <taxon>Myomorpha</taxon>
        <taxon>Muroidea</taxon>
        <taxon>Cricetidae</taxon>
        <taxon>Arvicolinae</taxon>
        <taxon>Myodes</taxon>
    </lineage>
</organism>
<accession>A0AAW0JZU9</accession>
<gene>
    <name evidence="2" type="ORF">U0070_015227</name>
</gene>
<evidence type="ECO:0000256" key="1">
    <source>
        <dbReference type="SAM" id="MobiDB-lite"/>
    </source>
</evidence>
<reference evidence="2 3" key="1">
    <citation type="journal article" date="2023" name="bioRxiv">
        <title>Conserved and derived expression patterns and positive selection on dental genes reveal complex evolutionary context of ever-growing rodent molars.</title>
        <authorList>
            <person name="Calamari Z.T."/>
            <person name="Song A."/>
            <person name="Cohen E."/>
            <person name="Akter M."/>
            <person name="Roy R.D."/>
            <person name="Hallikas O."/>
            <person name="Christensen M.M."/>
            <person name="Li P."/>
            <person name="Marangoni P."/>
            <person name="Jernvall J."/>
            <person name="Klein O.D."/>
        </authorList>
    </citation>
    <scope>NUCLEOTIDE SEQUENCE [LARGE SCALE GENOMIC DNA]</scope>
    <source>
        <strain evidence="2">V071</strain>
    </source>
</reference>
<evidence type="ECO:0000313" key="2">
    <source>
        <dbReference type="EMBL" id="KAK7832080.1"/>
    </source>
</evidence>
<evidence type="ECO:0000313" key="3">
    <source>
        <dbReference type="Proteomes" id="UP001488838"/>
    </source>
</evidence>
<keyword evidence="3" id="KW-1185">Reference proteome</keyword>
<proteinExistence type="predicted"/>
<feature type="region of interest" description="Disordered" evidence="1">
    <location>
        <begin position="1"/>
        <end position="21"/>
    </location>
</feature>
<dbReference type="EMBL" id="JBBHLL010000011">
    <property type="protein sequence ID" value="KAK7832080.1"/>
    <property type="molecule type" value="Genomic_DNA"/>
</dbReference>